<feature type="compositionally biased region" description="Acidic residues" evidence="1">
    <location>
        <begin position="86"/>
        <end position="107"/>
    </location>
</feature>
<dbReference type="RefSeq" id="XP_004339868.1">
    <property type="nucleotide sequence ID" value="XM_004339820.1"/>
</dbReference>
<evidence type="ECO:0000313" key="2">
    <source>
        <dbReference type="EMBL" id="ELR17855.1"/>
    </source>
</evidence>
<keyword evidence="3" id="KW-1185">Reference proteome</keyword>
<dbReference type="VEuPathDB" id="AmoebaDB:ACA1_248800"/>
<dbReference type="GeneID" id="14918597"/>
<reference evidence="2 3" key="1">
    <citation type="journal article" date="2013" name="Genome Biol.">
        <title>Genome of Acanthamoeba castellanii highlights extensive lateral gene transfer and early evolution of tyrosine kinase signaling.</title>
        <authorList>
            <person name="Clarke M."/>
            <person name="Lohan A.J."/>
            <person name="Liu B."/>
            <person name="Lagkouvardos I."/>
            <person name="Roy S."/>
            <person name="Zafar N."/>
            <person name="Bertelli C."/>
            <person name="Schilde C."/>
            <person name="Kianianmomeni A."/>
            <person name="Burglin T.R."/>
            <person name="Frech C."/>
            <person name="Turcotte B."/>
            <person name="Kopec K.O."/>
            <person name="Synnott J.M."/>
            <person name="Choo C."/>
            <person name="Paponov I."/>
            <person name="Finkler A."/>
            <person name="Soon Heng Tan C."/>
            <person name="Hutchins A.P."/>
            <person name="Weinmeier T."/>
            <person name="Rattei T."/>
            <person name="Chu J.S."/>
            <person name="Gimenez G."/>
            <person name="Irimia M."/>
            <person name="Rigden D.J."/>
            <person name="Fitzpatrick D.A."/>
            <person name="Lorenzo-Morales J."/>
            <person name="Bateman A."/>
            <person name="Chiu C.H."/>
            <person name="Tang P."/>
            <person name="Hegemann P."/>
            <person name="Fromm H."/>
            <person name="Raoult D."/>
            <person name="Greub G."/>
            <person name="Miranda-Saavedra D."/>
            <person name="Chen N."/>
            <person name="Nash P."/>
            <person name="Ginger M.L."/>
            <person name="Horn M."/>
            <person name="Schaap P."/>
            <person name="Caler L."/>
            <person name="Loftus B."/>
        </authorList>
    </citation>
    <scope>NUCLEOTIDE SEQUENCE [LARGE SCALE GENOMIC DNA]</scope>
    <source>
        <strain evidence="2 3">Neff</strain>
    </source>
</reference>
<gene>
    <name evidence="2" type="ORF">ACA1_248800</name>
</gene>
<evidence type="ECO:0000256" key="1">
    <source>
        <dbReference type="SAM" id="MobiDB-lite"/>
    </source>
</evidence>
<dbReference type="KEGG" id="acan:ACA1_248800"/>
<protein>
    <submittedName>
        <fullName evidence="2">Uncharacterized protein</fullName>
    </submittedName>
</protein>
<accession>L8GXX6</accession>
<evidence type="ECO:0000313" key="3">
    <source>
        <dbReference type="Proteomes" id="UP000011083"/>
    </source>
</evidence>
<organism evidence="2 3">
    <name type="scientific">Acanthamoeba castellanii (strain ATCC 30010 / Neff)</name>
    <dbReference type="NCBI Taxonomy" id="1257118"/>
    <lineage>
        <taxon>Eukaryota</taxon>
        <taxon>Amoebozoa</taxon>
        <taxon>Discosea</taxon>
        <taxon>Longamoebia</taxon>
        <taxon>Centramoebida</taxon>
        <taxon>Acanthamoebidae</taxon>
        <taxon>Acanthamoeba</taxon>
    </lineage>
</organism>
<dbReference type="EMBL" id="KB007971">
    <property type="protein sequence ID" value="ELR17855.1"/>
    <property type="molecule type" value="Genomic_DNA"/>
</dbReference>
<proteinExistence type="predicted"/>
<sequence length="196" mass="22341">MEKVELSSWLVELVSKTPAKAMMVEEVPEVTEDLSSTKSAIEEQSKEDENRTPAEEADEHAWFFEKEFFADNEEAGEGGTKRKIGDEEDEESTDEDEDEKDEDEVEIISEQRKTMNVQSATGQEGKKKDTKGHYACYECGALVPKVAYSNRQRKKKTKRRMKCKKCMVDAVGKNVSTEPLTAAQLYMMNKDRFIGF</sequence>
<name>L8GXX6_ACACF</name>
<feature type="region of interest" description="Disordered" evidence="1">
    <location>
        <begin position="24"/>
        <end position="128"/>
    </location>
</feature>
<feature type="compositionally biased region" description="Basic and acidic residues" evidence="1">
    <location>
        <begin position="40"/>
        <end position="69"/>
    </location>
</feature>
<dbReference type="AlphaFoldDB" id="L8GXX6"/>
<dbReference type="Proteomes" id="UP000011083">
    <property type="component" value="Unassembled WGS sequence"/>
</dbReference>